<keyword evidence="2" id="KW-0547">Nucleotide-binding</keyword>
<dbReference type="Pfam" id="PF01902">
    <property type="entry name" value="Diphthami_syn_2"/>
    <property type="match status" value="1"/>
</dbReference>
<accession>A0ABW5DZ77</accession>
<dbReference type="EMBL" id="JBHUJC010000011">
    <property type="protein sequence ID" value="MFD2275641.1"/>
    <property type="molecule type" value="Genomic_DNA"/>
</dbReference>
<name>A0ABW5DZ77_9BACT</name>
<protein>
    <submittedName>
        <fullName evidence="2">ATP-binding protein</fullName>
    </submittedName>
</protein>
<reference evidence="3" key="1">
    <citation type="journal article" date="2019" name="Int. J. Syst. Evol. Microbiol.">
        <title>The Global Catalogue of Microorganisms (GCM) 10K type strain sequencing project: providing services to taxonomists for standard genome sequencing and annotation.</title>
        <authorList>
            <consortium name="The Broad Institute Genomics Platform"/>
            <consortium name="The Broad Institute Genome Sequencing Center for Infectious Disease"/>
            <person name="Wu L."/>
            <person name="Ma J."/>
        </authorList>
    </citation>
    <scope>NUCLEOTIDE SEQUENCE [LARGE SCALE GENOMIC DNA]</scope>
    <source>
        <strain evidence="3">JCM 16545</strain>
    </source>
</reference>
<dbReference type="Gene3D" id="3.40.50.620">
    <property type="entry name" value="HUPs"/>
    <property type="match status" value="1"/>
</dbReference>
<evidence type="ECO:0000313" key="2">
    <source>
        <dbReference type="EMBL" id="MFD2275641.1"/>
    </source>
</evidence>
<evidence type="ECO:0000259" key="1">
    <source>
        <dbReference type="Pfam" id="PF01902"/>
    </source>
</evidence>
<dbReference type="InterPro" id="IPR002761">
    <property type="entry name" value="Diphthami_syn_dom"/>
</dbReference>
<dbReference type="Gene3D" id="3.90.1490.10">
    <property type="entry name" value="putative n-type atp pyrophosphatase, domain 2"/>
    <property type="match status" value="1"/>
</dbReference>
<evidence type="ECO:0000313" key="3">
    <source>
        <dbReference type="Proteomes" id="UP001597297"/>
    </source>
</evidence>
<dbReference type="Proteomes" id="UP001597297">
    <property type="component" value="Unassembled WGS sequence"/>
</dbReference>
<dbReference type="InterPro" id="IPR014729">
    <property type="entry name" value="Rossmann-like_a/b/a_fold"/>
</dbReference>
<sequence length="240" mass="27246">MNTTWLHWSGGKDSAYALTQLSKEKTPYGLVTSLSEEFRRVSMHGVREELLEAQAQALGLPLHKMFIPRDCSMQDYDQLLSSEMELLKSKGATHCAFGDIFLEDLRIYRQKQMDSVQLETTFPIWKEANTAIMAKRIIDSGIKAIIVCLNGKHFPKSFLGRKYDINFLNDLPPGVDPCGENGEFHTFVYDAPIFNSSIPIELGEKIDKLYTPASQEDDEPECGATPAWDTQFYFQDLYLA</sequence>
<keyword evidence="2" id="KW-0067">ATP-binding</keyword>
<feature type="domain" description="Diphthamide synthase" evidence="1">
    <location>
        <begin position="7"/>
        <end position="205"/>
    </location>
</feature>
<organism evidence="2 3">
    <name type="scientific">Rubritalea spongiae</name>
    <dbReference type="NCBI Taxonomy" id="430797"/>
    <lineage>
        <taxon>Bacteria</taxon>
        <taxon>Pseudomonadati</taxon>
        <taxon>Verrucomicrobiota</taxon>
        <taxon>Verrucomicrobiia</taxon>
        <taxon>Verrucomicrobiales</taxon>
        <taxon>Rubritaleaceae</taxon>
        <taxon>Rubritalea</taxon>
    </lineage>
</organism>
<keyword evidence="3" id="KW-1185">Reference proteome</keyword>
<dbReference type="SUPFAM" id="SSF52402">
    <property type="entry name" value="Adenine nucleotide alpha hydrolases-like"/>
    <property type="match status" value="1"/>
</dbReference>
<dbReference type="GO" id="GO:0005524">
    <property type="term" value="F:ATP binding"/>
    <property type="evidence" value="ECO:0007669"/>
    <property type="project" value="UniProtKB-KW"/>
</dbReference>
<gene>
    <name evidence="2" type="ORF">ACFSQZ_04090</name>
</gene>
<dbReference type="RefSeq" id="WP_377094782.1">
    <property type="nucleotide sequence ID" value="NZ_JBHSJM010000001.1"/>
</dbReference>
<comment type="caution">
    <text evidence="2">The sequence shown here is derived from an EMBL/GenBank/DDBJ whole genome shotgun (WGS) entry which is preliminary data.</text>
</comment>
<proteinExistence type="predicted"/>